<dbReference type="Gene3D" id="3.40.190.10">
    <property type="entry name" value="Periplasmic binding protein-like II"/>
    <property type="match status" value="2"/>
</dbReference>
<accession>A0A1C3D1I0</accession>
<feature type="signal peptide" evidence="1">
    <location>
        <begin position="1"/>
        <end position="26"/>
    </location>
</feature>
<dbReference type="PANTHER" id="PTHR30024:SF21">
    <property type="entry name" value="ABC TRANSPORTER SUBSTRATE-BINDING PROTEIN"/>
    <property type="match status" value="1"/>
</dbReference>
<dbReference type="InterPro" id="IPR015168">
    <property type="entry name" value="SsuA/THI5"/>
</dbReference>
<organism evidence="3 4">
    <name type="scientific">Acinetobacter celticus</name>
    <dbReference type="NCBI Taxonomy" id="1891224"/>
    <lineage>
        <taxon>Bacteria</taxon>
        <taxon>Pseudomonadati</taxon>
        <taxon>Pseudomonadota</taxon>
        <taxon>Gammaproteobacteria</taxon>
        <taxon>Moraxellales</taxon>
        <taxon>Moraxellaceae</taxon>
        <taxon>Acinetobacter</taxon>
    </lineage>
</organism>
<proteinExistence type="predicted"/>
<dbReference type="STRING" id="1891224.BBP83_02525"/>
<comment type="caution">
    <text evidence="3">The sequence shown here is derived from an EMBL/GenBank/DDBJ whole genome shotgun (WGS) entry which is preliminary data.</text>
</comment>
<sequence>MYKWTKILFTGVVVAATLVPAVQVMATEAKPSVIRLASPYVGSGNRPVGYGSYYATTQTLGLIEKEFQKDGIKVQWNNFKGAGPAINESYANGLVDITWLGDLPTLIGKASRLDTKLIAVGGSHDNTYLAVAPDSQAKTWADLKGKRIGFFRGTSIHLGLYQIIKKYGLTEKDFRFVNVDGPVGYAALASGDVDAIFTNQSIFPVVDRGIAKIIYSSKKEPSQLQSSGYILVSSKFEQKYPETVQRVVNVLVKQAAWESQASNREALFKLWSKSGLSYNTFVRANSGVDLKAHSAPILDAYNVSLIKQKLKAGQDLKLIRGTIDVDSWIEPKYVNNALKSQNLQNFWTPLNASGK</sequence>
<dbReference type="EMBL" id="MBDL01000001">
    <property type="protein sequence ID" value="ODA14687.1"/>
    <property type="molecule type" value="Genomic_DNA"/>
</dbReference>
<evidence type="ECO:0000313" key="4">
    <source>
        <dbReference type="Proteomes" id="UP000186553"/>
    </source>
</evidence>
<feature type="domain" description="SsuA/THI5-like" evidence="2">
    <location>
        <begin position="67"/>
        <end position="253"/>
    </location>
</feature>
<dbReference type="OrthoDB" id="9780180at2"/>
<feature type="chain" id="PRO_5008671859" description="SsuA/THI5-like domain-containing protein" evidence="1">
    <location>
        <begin position="27"/>
        <end position="355"/>
    </location>
</feature>
<dbReference type="Proteomes" id="UP000186553">
    <property type="component" value="Unassembled WGS sequence"/>
</dbReference>
<evidence type="ECO:0000259" key="2">
    <source>
        <dbReference type="Pfam" id="PF09084"/>
    </source>
</evidence>
<keyword evidence="4" id="KW-1185">Reference proteome</keyword>
<reference evidence="3 4" key="1">
    <citation type="submission" date="2016-07" db="EMBL/GenBank/DDBJ databases">
        <title>Acinetobacter sp. ANC 4603.</title>
        <authorList>
            <person name="Radolfova-Krizova L."/>
            <person name="Nemec A."/>
        </authorList>
    </citation>
    <scope>NUCLEOTIDE SEQUENCE [LARGE SCALE GENOMIC DNA]</scope>
    <source>
        <strain evidence="3 4">ANC 4603</strain>
    </source>
</reference>
<dbReference type="RefSeq" id="WP_068885823.1">
    <property type="nucleotide sequence ID" value="NZ_CBCRUU010000005.1"/>
</dbReference>
<dbReference type="SUPFAM" id="SSF53850">
    <property type="entry name" value="Periplasmic binding protein-like II"/>
    <property type="match status" value="1"/>
</dbReference>
<dbReference type="Pfam" id="PF09084">
    <property type="entry name" value="NMT1"/>
    <property type="match status" value="1"/>
</dbReference>
<keyword evidence="1" id="KW-0732">Signal</keyword>
<evidence type="ECO:0000313" key="3">
    <source>
        <dbReference type="EMBL" id="ODA14687.1"/>
    </source>
</evidence>
<dbReference type="PANTHER" id="PTHR30024">
    <property type="entry name" value="ALIPHATIC SULFONATES-BINDING PROTEIN-RELATED"/>
    <property type="match status" value="1"/>
</dbReference>
<evidence type="ECO:0000256" key="1">
    <source>
        <dbReference type="SAM" id="SignalP"/>
    </source>
</evidence>
<protein>
    <recommendedName>
        <fullName evidence="2">SsuA/THI5-like domain-containing protein</fullName>
    </recommendedName>
</protein>
<gene>
    <name evidence="3" type="ORF">BBP83_02525</name>
</gene>
<dbReference type="AlphaFoldDB" id="A0A1C3D1I0"/>
<name>A0A1C3D1I0_9GAMM</name>